<keyword evidence="1 7" id="KW-0028">Amino-acid biosynthesis</keyword>
<feature type="binding site" evidence="7">
    <location>
        <position position="118"/>
    </location>
    <ligand>
        <name>ATP</name>
        <dbReference type="ChEBI" id="CHEBI:30616"/>
    </ligand>
</feature>
<keyword evidence="5 7" id="KW-0067">ATP-binding</keyword>
<dbReference type="InterPro" id="IPR031322">
    <property type="entry name" value="Shikimate/glucono_kinase"/>
</dbReference>
<evidence type="ECO:0000256" key="1">
    <source>
        <dbReference type="ARBA" id="ARBA00022605"/>
    </source>
</evidence>
<dbReference type="GO" id="GO:0009423">
    <property type="term" value="P:chorismate biosynthetic process"/>
    <property type="evidence" value="ECO:0007669"/>
    <property type="project" value="UniProtKB-UniRule"/>
</dbReference>
<dbReference type="CDD" id="cd00464">
    <property type="entry name" value="SK"/>
    <property type="match status" value="1"/>
</dbReference>
<comment type="subunit">
    <text evidence="7">Monomer.</text>
</comment>
<evidence type="ECO:0000256" key="4">
    <source>
        <dbReference type="ARBA" id="ARBA00022777"/>
    </source>
</evidence>
<reference evidence="9" key="1">
    <citation type="journal article" date="2015" name="MBio">
        <title>Genome-Resolved Metagenomic Analysis Reveals Roles for Candidate Phyla and Other Microbial Community Members in Biogeochemical Transformations in Oil Reservoirs.</title>
        <authorList>
            <person name="Hu P."/>
            <person name="Tom L."/>
            <person name="Singh A."/>
            <person name="Thomas B.C."/>
            <person name="Baker B.J."/>
            <person name="Piceno Y.M."/>
            <person name="Andersen G.L."/>
            <person name="Banfield J.F."/>
        </authorList>
    </citation>
    <scope>NUCLEOTIDE SEQUENCE [LARGE SCALE GENOMIC DNA]</scope>
</reference>
<comment type="caution">
    <text evidence="7">Lacks conserved residue(s) required for the propagation of feature annotation.</text>
</comment>
<feature type="binding site" evidence="7">
    <location>
        <position position="79"/>
    </location>
    <ligand>
        <name>substrate</name>
    </ligand>
</feature>
<dbReference type="AlphaFoldDB" id="A0A101HK80"/>
<proteinExistence type="inferred from homology"/>
<protein>
    <recommendedName>
        <fullName evidence="7">Shikimate kinase</fullName>
        <shortName evidence="7">SK</shortName>
        <ecNumber evidence="7">2.7.1.71</ecNumber>
    </recommendedName>
</protein>
<keyword evidence="3 7" id="KW-0547">Nucleotide-binding</keyword>
<feature type="binding site" evidence="7">
    <location>
        <position position="33"/>
    </location>
    <ligand>
        <name>substrate</name>
    </ligand>
</feature>
<dbReference type="PATRIC" id="fig|294710.3.peg.604"/>
<keyword evidence="7" id="KW-0963">Cytoplasm</keyword>
<comment type="function">
    <text evidence="7">Catalyzes the specific phosphorylation of the 3-hydroxyl group of shikimic acid using ATP as a cosubstrate.</text>
</comment>
<organism evidence="8 9">
    <name type="scientific">Proteiniphilum acetatigenes</name>
    <dbReference type="NCBI Taxonomy" id="294710"/>
    <lineage>
        <taxon>Bacteria</taxon>
        <taxon>Pseudomonadati</taxon>
        <taxon>Bacteroidota</taxon>
        <taxon>Bacteroidia</taxon>
        <taxon>Bacteroidales</taxon>
        <taxon>Dysgonomonadaceae</taxon>
        <taxon>Proteiniphilum</taxon>
    </lineage>
</organism>
<dbReference type="NCBIfam" id="NF010555">
    <property type="entry name" value="PRK13949.1"/>
    <property type="match status" value="1"/>
</dbReference>
<evidence type="ECO:0000256" key="3">
    <source>
        <dbReference type="ARBA" id="ARBA00022741"/>
    </source>
</evidence>
<feature type="binding site" evidence="7">
    <location>
        <position position="15"/>
    </location>
    <ligand>
        <name>Mg(2+)</name>
        <dbReference type="ChEBI" id="CHEBI:18420"/>
    </ligand>
</feature>
<comment type="catalytic activity">
    <reaction evidence="7">
        <text>shikimate + ATP = 3-phosphoshikimate + ADP + H(+)</text>
        <dbReference type="Rhea" id="RHEA:13121"/>
        <dbReference type="ChEBI" id="CHEBI:15378"/>
        <dbReference type="ChEBI" id="CHEBI:30616"/>
        <dbReference type="ChEBI" id="CHEBI:36208"/>
        <dbReference type="ChEBI" id="CHEBI:145989"/>
        <dbReference type="ChEBI" id="CHEBI:456216"/>
        <dbReference type="EC" id="2.7.1.71"/>
    </reaction>
</comment>
<dbReference type="UniPathway" id="UPA00053">
    <property type="reaction ID" value="UER00088"/>
</dbReference>
<dbReference type="InterPro" id="IPR000623">
    <property type="entry name" value="Shikimate_kinase/TSH1"/>
</dbReference>
<keyword evidence="2 7" id="KW-0808">Transferase</keyword>
<dbReference type="GO" id="GO:0009073">
    <property type="term" value="P:aromatic amino acid family biosynthetic process"/>
    <property type="evidence" value="ECO:0007669"/>
    <property type="project" value="UniProtKB-KW"/>
</dbReference>
<gene>
    <name evidence="7" type="primary">aroK</name>
    <name evidence="8" type="ORF">XD92_0368</name>
</gene>
<dbReference type="Pfam" id="PF01202">
    <property type="entry name" value="SKI"/>
    <property type="match status" value="1"/>
</dbReference>
<evidence type="ECO:0000313" key="9">
    <source>
        <dbReference type="Proteomes" id="UP000053860"/>
    </source>
</evidence>
<evidence type="ECO:0000256" key="5">
    <source>
        <dbReference type="ARBA" id="ARBA00022840"/>
    </source>
</evidence>
<keyword evidence="7" id="KW-0460">Magnesium</keyword>
<comment type="subcellular location">
    <subcellularLocation>
        <location evidence="7">Cytoplasm</location>
    </subcellularLocation>
</comment>
<dbReference type="GO" id="GO:0005829">
    <property type="term" value="C:cytosol"/>
    <property type="evidence" value="ECO:0007669"/>
    <property type="project" value="TreeGrafter"/>
</dbReference>
<dbReference type="SUPFAM" id="SSF52540">
    <property type="entry name" value="P-loop containing nucleoside triphosphate hydrolases"/>
    <property type="match status" value="1"/>
</dbReference>
<dbReference type="Proteomes" id="UP000053860">
    <property type="component" value="Unassembled WGS sequence"/>
</dbReference>
<feature type="binding site" evidence="7">
    <location>
        <position position="140"/>
    </location>
    <ligand>
        <name>substrate</name>
    </ligand>
</feature>
<dbReference type="Gene3D" id="3.40.50.300">
    <property type="entry name" value="P-loop containing nucleotide triphosphate hydrolases"/>
    <property type="match status" value="1"/>
</dbReference>
<evidence type="ECO:0000256" key="6">
    <source>
        <dbReference type="ARBA" id="ARBA00023141"/>
    </source>
</evidence>
<keyword evidence="6 7" id="KW-0057">Aromatic amino acid biosynthesis</keyword>
<evidence type="ECO:0000256" key="2">
    <source>
        <dbReference type="ARBA" id="ARBA00022679"/>
    </source>
</evidence>
<dbReference type="PRINTS" id="PR01100">
    <property type="entry name" value="SHIKIMTKNASE"/>
</dbReference>
<accession>A0A101HK80</accession>
<comment type="similarity">
    <text evidence="7">Belongs to the shikimate kinase family.</text>
</comment>
<dbReference type="EC" id="2.7.1.71" evidence="7"/>
<evidence type="ECO:0000313" key="8">
    <source>
        <dbReference type="EMBL" id="KUK78348.1"/>
    </source>
</evidence>
<dbReference type="HAMAP" id="MF_00109">
    <property type="entry name" value="Shikimate_kinase"/>
    <property type="match status" value="1"/>
</dbReference>
<evidence type="ECO:0000256" key="7">
    <source>
        <dbReference type="HAMAP-Rule" id="MF_00109"/>
    </source>
</evidence>
<dbReference type="EMBL" id="LGGN01000043">
    <property type="protein sequence ID" value="KUK78348.1"/>
    <property type="molecule type" value="Genomic_DNA"/>
</dbReference>
<dbReference type="GO" id="GO:0008652">
    <property type="term" value="P:amino acid biosynthetic process"/>
    <property type="evidence" value="ECO:0007669"/>
    <property type="project" value="UniProtKB-KW"/>
</dbReference>
<feature type="binding site" evidence="7">
    <location>
        <position position="57"/>
    </location>
    <ligand>
        <name>substrate</name>
    </ligand>
</feature>
<feature type="binding site" evidence="7">
    <location>
        <begin position="11"/>
        <end position="16"/>
    </location>
    <ligand>
        <name>ATP</name>
        <dbReference type="ChEBI" id="CHEBI:30616"/>
    </ligand>
</feature>
<keyword evidence="7" id="KW-0479">Metal-binding</keyword>
<dbReference type="InterPro" id="IPR027417">
    <property type="entry name" value="P-loop_NTPase"/>
</dbReference>
<name>A0A101HK80_9BACT</name>
<dbReference type="GO" id="GO:0000287">
    <property type="term" value="F:magnesium ion binding"/>
    <property type="evidence" value="ECO:0007669"/>
    <property type="project" value="UniProtKB-UniRule"/>
</dbReference>
<comment type="caution">
    <text evidence="8">The sequence shown here is derived from an EMBL/GenBank/DDBJ whole genome shotgun (WGS) entry which is preliminary data.</text>
</comment>
<dbReference type="PANTHER" id="PTHR21087:SF16">
    <property type="entry name" value="SHIKIMATE KINASE 1, CHLOROPLASTIC"/>
    <property type="match status" value="1"/>
</dbReference>
<dbReference type="PANTHER" id="PTHR21087">
    <property type="entry name" value="SHIKIMATE KINASE"/>
    <property type="match status" value="1"/>
</dbReference>
<dbReference type="GO" id="GO:0004765">
    <property type="term" value="F:shikimate kinase activity"/>
    <property type="evidence" value="ECO:0007669"/>
    <property type="project" value="UniProtKB-UniRule"/>
</dbReference>
<comment type="cofactor">
    <cofactor evidence="7">
        <name>Mg(2+)</name>
        <dbReference type="ChEBI" id="CHEBI:18420"/>
    </cofactor>
    <text evidence="7">Binds 1 Mg(2+) ion per subunit.</text>
</comment>
<keyword evidence="4 7" id="KW-0418">Kinase</keyword>
<dbReference type="GO" id="GO:0005524">
    <property type="term" value="F:ATP binding"/>
    <property type="evidence" value="ECO:0007669"/>
    <property type="project" value="UniProtKB-UniRule"/>
</dbReference>
<sequence>MERIFLIGYMGCGKSTIGKRLAKSLSLSFIDLDVHIQNKYRKSIAELFAGKGEEEFRRIERQALLEVATFEDVLISTGGGAPCFFDNMEVMNRAGITIYIQANPEELAARLRASKTVRPLLREKKPEELVPFIREHLAERERYYKNAQIIFPTDHLITKEEIQLTVDAIAERLKNRNR</sequence>
<comment type="pathway">
    <text evidence="7">Metabolic intermediate biosynthesis; chorismate biosynthesis; chorismate from D-erythrose 4-phosphate and phosphoenolpyruvate: step 5/7.</text>
</comment>